<comment type="caution">
    <text evidence="2">The sequence shown here is derived from an EMBL/GenBank/DDBJ whole genome shotgun (WGS) entry which is preliminary data.</text>
</comment>
<feature type="signal peptide" evidence="1">
    <location>
        <begin position="1"/>
        <end position="22"/>
    </location>
</feature>
<reference evidence="2 3" key="1">
    <citation type="journal article" date="2021" name="BMC Biol.">
        <title>Horizontally acquired antibacterial genes associated with adaptive radiation of ladybird beetles.</title>
        <authorList>
            <person name="Li H.S."/>
            <person name="Tang X.F."/>
            <person name="Huang Y.H."/>
            <person name="Xu Z.Y."/>
            <person name="Chen M.L."/>
            <person name="Du X.Y."/>
            <person name="Qiu B.Y."/>
            <person name="Chen P.T."/>
            <person name="Zhang W."/>
            <person name="Slipinski A."/>
            <person name="Escalona H.E."/>
            <person name="Waterhouse R.M."/>
            <person name="Zwick A."/>
            <person name="Pang H."/>
        </authorList>
    </citation>
    <scope>NUCLEOTIDE SEQUENCE [LARGE SCALE GENOMIC DNA]</scope>
    <source>
        <strain evidence="2">SYSU2018</strain>
    </source>
</reference>
<name>A0ABD2MZ19_9CUCU</name>
<feature type="chain" id="PRO_5044789473" evidence="1">
    <location>
        <begin position="23"/>
        <end position="71"/>
    </location>
</feature>
<evidence type="ECO:0000313" key="3">
    <source>
        <dbReference type="Proteomes" id="UP001516400"/>
    </source>
</evidence>
<protein>
    <submittedName>
        <fullName evidence="2">Uncharacterized protein</fullName>
    </submittedName>
</protein>
<evidence type="ECO:0000256" key="1">
    <source>
        <dbReference type="SAM" id="SignalP"/>
    </source>
</evidence>
<organism evidence="2 3">
    <name type="scientific">Cryptolaemus montrouzieri</name>
    <dbReference type="NCBI Taxonomy" id="559131"/>
    <lineage>
        <taxon>Eukaryota</taxon>
        <taxon>Metazoa</taxon>
        <taxon>Ecdysozoa</taxon>
        <taxon>Arthropoda</taxon>
        <taxon>Hexapoda</taxon>
        <taxon>Insecta</taxon>
        <taxon>Pterygota</taxon>
        <taxon>Neoptera</taxon>
        <taxon>Endopterygota</taxon>
        <taxon>Coleoptera</taxon>
        <taxon>Polyphaga</taxon>
        <taxon>Cucujiformia</taxon>
        <taxon>Coccinelloidea</taxon>
        <taxon>Coccinellidae</taxon>
        <taxon>Scymninae</taxon>
        <taxon>Scymnini</taxon>
        <taxon>Cryptolaemus</taxon>
    </lineage>
</organism>
<gene>
    <name evidence="2" type="ORF">HHI36_022147</name>
</gene>
<dbReference type="AlphaFoldDB" id="A0ABD2MZ19"/>
<accession>A0ABD2MZ19</accession>
<keyword evidence="1" id="KW-0732">Signal</keyword>
<dbReference type="EMBL" id="JABFTP020000042">
    <property type="protein sequence ID" value="KAL3271673.1"/>
    <property type="molecule type" value="Genomic_DNA"/>
</dbReference>
<evidence type="ECO:0000313" key="2">
    <source>
        <dbReference type="EMBL" id="KAL3271673.1"/>
    </source>
</evidence>
<sequence>MYVSIFVVLCLLILFIHKDVLSIPLQEDNDQHVYDHQKDGTSLSGREEKSFENWVKIFAECYRRQRRRRCG</sequence>
<dbReference type="Proteomes" id="UP001516400">
    <property type="component" value="Unassembled WGS sequence"/>
</dbReference>
<keyword evidence="3" id="KW-1185">Reference proteome</keyword>
<proteinExistence type="predicted"/>